<evidence type="ECO:0000313" key="4">
    <source>
        <dbReference type="Proteomes" id="UP000053766"/>
    </source>
</evidence>
<evidence type="ECO:0000256" key="1">
    <source>
        <dbReference type="SAM" id="Phobius"/>
    </source>
</evidence>
<protein>
    <recommendedName>
        <fullName evidence="2">Shal-type voltage-gated potassium channels N-terminal domain-containing protein</fullName>
    </recommendedName>
</protein>
<evidence type="ECO:0000313" key="3">
    <source>
        <dbReference type="EMBL" id="KJH49242.1"/>
    </source>
</evidence>
<reference evidence="4" key="2">
    <citation type="journal article" date="2016" name="Sci. Rep.">
        <title>Dictyocaulus viviparus genome, variome and transcriptome elucidate lungworm biology and support future intervention.</title>
        <authorList>
            <person name="McNulty S.N."/>
            <person name="Strube C."/>
            <person name="Rosa B.A."/>
            <person name="Martin J.C."/>
            <person name="Tyagi R."/>
            <person name="Choi Y.J."/>
            <person name="Wang Q."/>
            <person name="Hallsworth Pepin K."/>
            <person name="Zhang X."/>
            <person name="Ozersky P."/>
            <person name="Wilson R.K."/>
            <person name="Sternberg P.W."/>
            <person name="Gasser R.B."/>
            <person name="Mitreva M."/>
        </authorList>
    </citation>
    <scope>NUCLEOTIDE SEQUENCE [LARGE SCALE GENOMIC DNA]</scope>
    <source>
        <strain evidence="4">HannoverDv2000</strain>
    </source>
</reference>
<dbReference type="AlphaFoldDB" id="A0A0D8XZF5"/>
<dbReference type="STRING" id="29172.A0A0D8XZF5"/>
<dbReference type="Pfam" id="PF11601">
    <property type="entry name" value="Shal-type"/>
    <property type="match status" value="1"/>
</dbReference>
<sequence length="152" mass="16943">MNTDQNPSNDFIVVFFLAQLSLINSINNSFCVKPKDFEKSSLYSQQTESFTCGRALIMRIRTVILLTAAWRCMASIAAWLPFARAAAIGWVPIARQPMPQAPVALQPSLASQHSRVRVTDSSMRELSSVCHIMDESFIKNDQTPMFNSMAAP</sequence>
<keyword evidence="1" id="KW-0812">Transmembrane</keyword>
<dbReference type="Proteomes" id="UP000053766">
    <property type="component" value="Unassembled WGS sequence"/>
</dbReference>
<reference evidence="3 4" key="1">
    <citation type="submission" date="2013-11" db="EMBL/GenBank/DDBJ databases">
        <title>Draft genome of the bovine lungworm Dictyocaulus viviparus.</title>
        <authorList>
            <person name="Mitreva M."/>
        </authorList>
    </citation>
    <scope>NUCLEOTIDE SEQUENCE [LARGE SCALE GENOMIC DNA]</scope>
    <source>
        <strain evidence="3 4">HannoverDv2000</strain>
    </source>
</reference>
<dbReference type="OrthoDB" id="10025005at2759"/>
<name>A0A0D8XZF5_DICVI</name>
<feature type="domain" description="Shal-type voltage-gated potassium channels N-terminal" evidence="2">
    <location>
        <begin position="74"/>
        <end position="99"/>
    </location>
</feature>
<organism evidence="3 4">
    <name type="scientific">Dictyocaulus viviparus</name>
    <name type="common">Bovine lungworm</name>
    <dbReference type="NCBI Taxonomy" id="29172"/>
    <lineage>
        <taxon>Eukaryota</taxon>
        <taxon>Metazoa</taxon>
        <taxon>Ecdysozoa</taxon>
        <taxon>Nematoda</taxon>
        <taxon>Chromadorea</taxon>
        <taxon>Rhabditida</taxon>
        <taxon>Rhabditina</taxon>
        <taxon>Rhabditomorpha</taxon>
        <taxon>Strongyloidea</taxon>
        <taxon>Metastrongylidae</taxon>
        <taxon>Dictyocaulus</taxon>
    </lineage>
</organism>
<gene>
    <name evidence="3" type="ORF">DICVIV_04622</name>
</gene>
<dbReference type="EMBL" id="KN716241">
    <property type="protein sequence ID" value="KJH49242.1"/>
    <property type="molecule type" value="Genomic_DNA"/>
</dbReference>
<dbReference type="InterPro" id="IPR021645">
    <property type="entry name" value="Shal-type_N"/>
</dbReference>
<keyword evidence="1" id="KW-0472">Membrane</keyword>
<proteinExistence type="predicted"/>
<evidence type="ECO:0000259" key="2">
    <source>
        <dbReference type="Pfam" id="PF11601"/>
    </source>
</evidence>
<accession>A0A0D8XZF5</accession>
<keyword evidence="1" id="KW-1133">Transmembrane helix</keyword>
<keyword evidence="4" id="KW-1185">Reference proteome</keyword>
<feature type="transmembrane region" description="Helical" evidence="1">
    <location>
        <begin position="12"/>
        <end position="32"/>
    </location>
</feature>